<evidence type="ECO:0008006" key="3">
    <source>
        <dbReference type="Google" id="ProtNLM"/>
    </source>
</evidence>
<dbReference type="InterPro" id="IPR010310">
    <property type="entry name" value="T7SS_ESAT-6-like"/>
</dbReference>
<evidence type="ECO:0000313" key="1">
    <source>
        <dbReference type="EMBL" id="BBO34549.1"/>
    </source>
</evidence>
<accession>A0A5K7XN62</accession>
<dbReference type="KEGG" id="lpav:PLANPX_4161"/>
<keyword evidence="2" id="KW-1185">Reference proteome</keyword>
<protein>
    <recommendedName>
        <fullName evidence="3">WXG100 family type VII secretion target</fullName>
    </recommendedName>
</protein>
<reference evidence="2" key="1">
    <citation type="submission" date="2019-10" db="EMBL/GenBank/DDBJ databases">
        <title>Lacipirellula parvula gen. nov., sp. nov., representing a lineage of planctomycetes widespread in freshwater anoxic habitats, and description of the family Lacipirellulaceae.</title>
        <authorList>
            <person name="Dedysh S.N."/>
            <person name="Kulichevskaya I.S."/>
            <person name="Beletsky A.V."/>
            <person name="Rakitin A.L."/>
            <person name="Mardanov A.V."/>
            <person name="Ivanova A.A."/>
            <person name="Saltykova V.X."/>
            <person name="Rijpstra W.I.C."/>
            <person name="Sinninghe Damste J.S."/>
            <person name="Ravin N.V."/>
        </authorList>
    </citation>
    <scope>NUCLEOTIDE SEQUENCE [LARGE SCALE GENOMIC DNA]</scope>
    <source>
        <strain evidence="2">PX69</strain>
    </source>
</reference>
<gene>
    <name evidence="1" type="ORF">PLANPX_4161</name>
</gene>
<dbReference type="Pfam" id="PF06013">
    <property type="entry name" value="WXG100"/>
    <property type="match status" value="1"/>
</dbReference>
<sequence length="90" mass="10736">MSQAVVDPAELRRFAHQLKLFNAELEERMTTLAGQLHALNVTWRDQEQKKFSEEFEQHMKLISRSIEATNEYAPFLLRKAERIEEYLTQR</sequence>
<dbReference type="RefSeq" id="WP_152100103.1">
    <property type="nucleotide sequence ID" value="NZ_AP021861.1"/>
</dbReference>
<dbReference type="InterPro" id="IPR029013">
    <property type="entry name" value="HP0062-like_sf"/>
</dbReference>
<organism evidence="1 2">
    <name type="scientific">Lacipirellula parvula</name>
    <dbReference type="NCBI Taxonomy" id="2650471"/>
    <lineage>
        <taxon>Bacteria</taxon>
        <taxon>Pseudomonadati</taxon>
        <taxon>Planctomycetota</taxon>
        <taxon>Planctomycetia</taxon>
        <taxon>Pirellulales</taxon>
        <taxon>Lacipirellulaceae</taxon>
        <taxon>Lacipirellula</taxon>
    </lineage>
</organism>
<proteinExistence type="predicted"/>
<dbReference type="EMBL" id="AP021861">
    <property type="protein sequence ID" value="BBO34549.1"/>
    <property type="molecule type" value="Genomic_DNA"/>
</dbReference>
<dbReference type="Gene3D" id="1.10.287.850">
    <property type="entry name" value="HP0062-like domain"/>
    <property type="match status" value="1"/>
</dbReference>
<dbReference type="Proteomes" id="UP000326837">
    <property type="component" value="Chromosome"/>
</dbReference>
<evidence type="ECO:0000313" key="2">
    <source>
        <dbReference type="Proteomes" id="UP000326837"/>
    </source>
</evidence>
<dbReference type="AlphaFoldDB" id="A0A5K7XN62"/>
<dbReference type="SUPFAM" id="SSF158414">
    <property type="entry name" value="HP0062-like"/>
    <property type="match status" value="1"/>
</dbReference>
<name>A0A5K7XN62_9BACT</name>